<feature type="compositionally biased region" description="Low complexity" evidence="1">
    <location>
        <begin position="57"/>
        <end position="73"/>
    </location>
</feature>
<feature type="domain" description="WIBG Mago-binding" evidence="2">
    <location>
        <begin position="16"/>
        <end position="42"/>
    </location>
</feature>
<dbReference type="Proteomes" id="UP000646827">
    <property type="component" value="Unassembled WGS sequence"/>
</dbReference>
<sequence length="149" mass="16823">MTDPNPTDAGIITVGEERWIPGSRRADGSYRPARKVRAGFTPLEDVQRYASPKARQQAEQEQQSQLQIQQQQQKPTKEAKPHSQPAPSTDSSPEERKIRNLQKKIRQIEELEQKLIKGEQLNDDQRGKVKKGKALRDELAKLLSSSATA</sequence>
<feature type="compositionally biased region" description="Basic and acidic residues" evidence="1">
    <location>
        <begin position="15"/>
        <end position="28"/>
    </location>
</feature>
<evidence type="ECO:0000256" key="1">
    <source>
        <dbReference type="SAM" id="MobiDB-lite"/>
    </source>
</evidence>
<dbReference type="InterPro" id="IPR039333">
    <property type="entry name" value="PYM1"/>
</dbReference>
<dbReference type="SMART" id="SM01273">
    <property type="entry name" value="Mago-bind"/>
    <property type="match status" value="1"/>
</dbReference>
<dbReference type="Pfam" id="PF09282">
    <property type="entry name" value="Mago-bind"/>
    <property type="match status" value="1"/>
</dbReference>
<reference evidence="3 4" key="1">
    <citation type="submission" date="2020-12" db="EMBL/GenBank/DDBJ databases">
        <title>Metabolic potential, ecology and presence of endohyphal bacteria is reflected in genomic diversity of Mucoromycotina.</title>
        <authorList>
            <person name="Muszewska A."/>
            <person name="Okrasinska A."/>
            <person name="Steczkiewicz K."/>
            <person name="Drgas O."/>
            <person name="Orlowska M."/>
            <person name="Perlinska-Lenart U."/>
            <person name="Aleksandrzak-Piekarczyk T."/>
            <person name="Szatraj K."/>
            <person name="Zielenkiewicz U."/>
            <person name="Pilsyk S."/>
            <person name="Malc E."/>
            <person name="Mieczkowski P."/>
            <person name="Kruszewska J.S."/>
            <person name="Biernat P."/>
            <person name="Pawlowska J."/>
        </authorList>
    </citation>
    <scope>NUCLEOTIDE SEQUENCE [LARGE SCALE GENOMIC DNA]</scope>
    <source>
        <strain evidence="3 4">CBS 142.35</strain>
    </source>
</reference>
<dbReference type="GO" id="GO:0003723">
    <property type="term" value="F:RNA binding"/>
    <property type="evidence" value="ECO:0007669"/>
    <property type="project" value="TreeGrafter"/>
</dbReference>
<evidence type="ECO:0000313" key="4">
    <source>
        <dbReference type="Proteomes" id="UP000646827"/>
    </source>
</evidence>
<evidence type="ECO:0000259" key="2">
    <source>
        <dbReference type="SMART" id="SM01273"/>
    </source>
</evidence>
<dbReference type="OrthoDB" id="21625at2759"/>
<dbReference type="GO" id="GO:0005737">
    <property type="term" value="C:cytoplasm"/>
    <property type="evidence" value="ECO:0007669"/>
    <property type="project" value="TreeGrafter"/>
</dbReference>
<dbReference type="EMBL" id="JAEPRB010000113">
    <property type="protein sequence ID" value="KAG2221294.1"/>
    <property type="molecule type" value="Genomic_DNA"/>
</dbReference>
<organism evidence="3 4">
    <name type="scientific">Circinella minor</name>
    <dbReference type="NCBI Taxonomy" id="1195481"/>
    <lineage>
        <taxon>Eukaryota</taxon>
        <taxon>Fungi</taxon>
        <taxon>Fungi incertae sedis</taxon>
        <taxon>Mucoromycota</taxon>
        <taxon>Mucoromycotina</taxon>
        <taxon>Mucoromycetes</taxon>
        <taxon>Mucorales</taxon>
        <taxon>Lichtheimiaceae</taxon>
        <taxon>Circinella</taxon>
    </lineage>
</organism>
<dbReference type="PANTHER" id="PTHR22959">
    <property type="entry name" value="PYM PROTEIN"/>
    <property type="match status" value="1"/>
</dbReference>
<keyword evidence="4" id="KW-1185">Reference proteome</keyword>
<gene>
    <name evidence="3" type="ORF">INT45_000207</name>
</gene>
<dbReference type="GO" id="GO:0035145">
    <property type="term" value="C:exon-exon junction complex"/>
    <property type="evidence" value="ECO:0007669"/>
    <property type="project" value="TreeGrafter"/>
</dbReference>
<evidence type="ECO:0000313" key="3">
    <source>
        <dbReference type="EMBL" id="KAG2221294.1"/>
    </source>
</evidence>
<dbReference type="InterPro" id="IPR015362">
    <property type="entry name" value="WIBG_mago-bd"/>
</dbReference>
<feature type="region of interest" description="Disordered" evidence="1">
    <location>
        <begin position="1"/>
        <end position="103"/>
    </location>
</feature>
<dbReference type="GO" id="GO:1903259">
    <property type="term" value="P:exon-exon junction complex disassembly"/>
    <property type="evidence" value="ECO:0007669"/>
    <property type="project" value="InterPro"/>
</dbReference>
<proteinExistence type="predicted"/>
<dbReference type="AlphaFoldDB" id="A0A8H7S0H1"/>
<accession>A0A8H7S0H1</accession>
<dbReference type="InterPro" id="IPR036348">
    <property type="entry name" value="WIBG_N_sf"/>
</dbReference>
<comment type="caution">
    <text evidence="3">The sequence shown here is derived from an EMBL/GenBank/DDBJ whole genome shotgun (WGS) entry which is preliminary data.</text>
</comment>
<dbReference type="PANTHER" id="PTHR22959:SF0">
    <property type="entry name" value="PARTNER OF Y14 AND MAGO"/>
    <property type="match status" value="1"/>
</dbReference>
<name>A0A8H7S0H1_9FUNG</name>
<dbReference type="SUPFAM" id="SSF101931">
    <property type="entry name" value="Pym (Within the bgcn gene intron protein, WIBG), N-terminal domain"/>
    <property type="match status" value="1"/>
</dbReference>
<protein>
    <recommendedName>
        <fullName evidence="2">WIBG Mago-binding domain-containing protein</fullName>
    </recommendedName>
</protein>